<evidence type="ECO:0000313" key="1">
    <source>
        <dbReference type="EMBL" id="KAI9397565.1"/>
    </source>
</evidence>
<reference evidence="1 2" key="1">
    <citation type="journal article" date="2006" name="Science">
        <title>The genome of black cottonwood, Populus trichocarpa (Torr. &amp; Gray).</title>
        <authorList>
            <person name="Tuskan G.A."/>
            <person name="Difazio S."/>
            <person name="Jansson S."/>
            <person name="Bohlmann J."/>
            <person name="Grigoriev I."/>
            <person name="Hellsten U."/>
            <person name="Putnam N."/>
            <person name="Ralph S."/>
            <person name="Rombauts S."/>
            <person name="Salamov A."/>
            <person name="Schein J."/>
            <person name="Sterck L."/>
            <person name="Aerts A."/>
            <person name="Bhalerao R.R."/>
            <person name="Bhalerao R.P."/>
            <person name="Blaudez D."/>
            <person name="Boerjan W."/>
            <person name="Brun A."/>
            <person name="Brunner A."/>
            <person name="Busov V."/>
            <person name="Campbell M."/>
            <person name="Carlson J."/>
            <person name="Chalot M."/>
            <person name="Chapman J."/>
            <person name="Chen G.L."/>
            <person name="Cooper D."/>
            <person name="Coutinho P.M."/>
            <person name="Couturier J."/>
            <person name="Covert S."/>
            <person name="Cronk Q."/>
            <person name="Cunningham R."/>
            <person name="Davis J."/>
            <person name="Degroeve S."/>
            <person name="Dejardin A."/>
            <person name="Depamphilis C."/>
            <person name="Detter J."/>
            <person name="Dirks B."/>
            <person name="Dubchak I."/>
            <person name="Duplessis S."/>
            <person name="Ehlting J."/>
            <person name="Ellis B."/>
            <person name="Gendler K."/>
            <person name="Goodstein D."/>
            <person name="Gribskov M."/>
            <person name="Grimwood J."/>
            <person name="Groover A."/>
            <person name="Gunter L."/>
            <person name="Hamberger B."/>
            <person name="Heinze B."/>
            <person name="Helariutta Y."/>
            <person name="Henrissat B."/>
            <person name="Holligan D."/>
            <person name="Holt R."/>
            <person name="Huang W."/>
            <person name="Islam-Faridi N."/>
            <person name="Jones S."/>
            <person name="Jones-Rhoades M."/>
            <person name="Jorgensen R."/>
            <person name="Joshi C."/>
            <person name="Kangasjarvi J."/>
            <person name="Karlsson J."/>
            <person name="Kelleher C."/>
            <person name="Kirkpatrick R."/>
            <person name="Kirst M."/>
            <person name="Kohler A."/>
            <person name="Kalluri U."/>
            <person name="Larimer F."/>
            <person name="Leebens-Mack J."/>
            <person name="Leple J.C."/>
            <person name="Locascio P."/>
            <person name="Lou Y."/>
            <person name="Lucas S."/>
            <person name="Martin F."/>
            <person name="Montanini B."/>
            <person name="Napoli C."/>
            <person name="Nelson D.R."/>
            <person name="Nelson C."/>
            <person name="Nieminen K."/>
            <person name="Nilsson O."/>
            <person name="Pereda V."/>
            <person name="Peter G."/>
            <person name="Philippe R."/>
            <person name="Pilate G."/>
            <person name="Poliakov A."/>
            <person name="Razumovskaya J."/>
            <person name="Richardson P."/>
            <person name="Rinaldi C."/>
            <person name="Ritland K."/>
            <person name="Rouze P."/>
            <person name="Ryaboy D."/>
            <person name="Schmutz J."/>
            <person name="Schrader J."/>
            <person name="Segerman B."/>
            <person name="Shin H."/>
            <person name="Siddiqui A."/>
            <person name="Sterky F."/>
            <person name="Terry A."/>
            <person name="Tsai C.J."/>
            <person name="Uberbacher E."/>
            <person name="Unneberg P."/>
            <person name="Vahala J."/>
            <person name="Wall K."/>
            <person name="Wessler S."/>
            <person name="Yang G."/>
            <person name="Yin T."/>
            <person name="Douglas C."/>
            <person name="Marra M."/>
            <person name="Sandberg G."/>
            <person name="Van de Peer Y."/>
            <person name="Rokhsar D."/>
        </authorList>
    </citation>
    <scope>NUCLEOTIDE SEQUENCE [LARGE SCALE GENOMIC DNA]</scope>
    <source>
        <strain evidence="2">cv. Nisqually</strain>
    </source>
</reference>
<gene>
    <name evidence="1" type="ORF">POPTR_003G053700v4</name>
</gene>
<proteinExistence type="predicted"/>
<organism evidence="1 2">
    <name type="scientific">Populus trichocarpa</name>
    <name type="common">Western balsam poplar</name>
    <name type="synonym">Populus balsamifera subsp. trichocarpa</name>
    <dbReference type="NCBI Taxonomy" id="3694"/>
    <lineage>
        <taxon>Eukaryota</taxon>
        <taxon>Viridiplantae</taxon>
        <taxon>Streptophyta</taxon>
        <taxon>Embryophyta</taxon>
        <taxon>Tracheophyta</taxon>
        <taxon>Spermatophyta</taxon>
        <taxon>Magnoliopsida</taxon>
        <taxon>eudicotyledons</taxon>
        <taxon>Gunneridae</taxon>
        <taxon>Pentapetalae</taxon>
        <taxon>rosids</taxon>
        <taxon>fabids</taxon>
        <taxon>Malpighiales</taxon>
        <taxon>Salicaceae</taxon>
        <taxon>Saliceae</taxon>
        <taxon>Populus</taxon>
    </lineage>
</organism>
<dbReference type="EMBL" id="CM009292">
    <property type="protein sequence ID" value="KAI9397565.1"/>
    <property type="molecule type" value="Genomic_DNA"/>
</dbReference>
<accession>A0ACC0T7U0</accession>
<evidence type="ECO:0000313" key="2">
    <source>
        <dbReference type="Proteomes" id="UP000006729"/>
    </source>
</evidence>
<keyword evidence="2" id="KW-1185">Reference proteome</keyword>
<protein>
    <submittedName>
        <fullName evidence="1">Uncharacterized protein</fullName>
    </submittedName>
</protein>
<comment type="caution">
    <text evidence="1">The sequence shown here is derived from an EMBL/GenBank/DDBJ whole genome shotgun (WGS) entry which is preliminary data.</text>
</comment>
<sequence length="442" mass="48036">MLTSIFGIGNMRKLSFLVFIICILISVKNQNAEIKKNSWPYSSWDSFPSIFLSPLSFMEEEEEVGHSNRSLEYDFYRDSCPQAERIILRVVQELNKVNTRVAPALLRLMFHDCFIEGCDASVLLDAAIGIDSEKDSPPNQNLKGFDIIDRIKSEIEKVCPGVVSCADIVALAAREGVVLILQHIKLPSPNADLSETLASFASRGFDERETVSLLGGHSIGVIHCKFFQNRLYNFSWTNKPDPSLDTGFLSLLRSRCNNNNSSKEASPSPSPSFKAPPPSSAPSTSFDGTKSPSTAPSLSCSGSPSSSSSTSEMRVSPSSSTAPSPSLKGSISSPHSSSAPSSASFEDSLLSTLEEPGMNMAYEGPGVDFGTLYYHGLLQGKGILYADQQLMAGVETRIWVRAYASDISLFRRDYALAIMKLSILRVLTGSTGQVRLHCSKVA</sequence>
<name>A0ACC0T7U0_POPTR</name>
<dbReference type="Proteomes" id="UP000006729">
    <property type="component" value="Chromosome 3"/>
</dbReference>